<evidence type="ECO:0000313" key="8">
    <source>
        <dbReference type="Proteomes" id="UP000574528"/>
    </source>
</evidence>
<sequence>MRRLAWAARSAWGVFTSDRQPGWKPLLQLFAVCSAVAFFASSLLFLGLRFSLAHHSLGPLLASASLWLLLSVALSCSKPLRCFSALLLLSCGLQAGRDALLTAAAAVLLAGSIPNIFRNLGALADGITCHLESEQFALIRYYVEAVKQIYQAARLPPELFRDRFAASYSVADQALRQELNETRGEMQRVASQVSFMLTLVSCAGQKVLPVVGLFLAAFGTVLFIRRFLGPRSAEFMNVYITKEFVAFDQRQKQQQKPCLLPLNGKERRTYLAIPSLRLTRNDRRKMQYFFLPVIADLGTWLLFAALDYLLYWLITSVNRHLQEVPEMEIKFFFSQRRNQNVFIFDRRDHVARVDPFKISLFKHACIPQPVLTPATTWIQLGVITFFLVIFGLFSGLLTQLKILILASFYPDTEMKRIHSLHAKLLKKRAKLREQPGKKAFARTVHFWLPILKAREAVKEKERSVAMAEKV</sequence>
<keyword evidence="8" id="KW-1185">Reference proteome</keyword>
<evidence type="ECO:0000256" key="1">
    <source>
        <dbReference type="ARBA" id="ARBA00004141"/>
    </source>
</evidence>
<dbReference type="EMBL" id="VWZI01010232">
    <property type="protein sequence ID" value="NXG46195.1"/>
    <property type="molecule type" value="Genomic_DNA"/>
</dbReference>
<organism evidence="7 8">
    <name type="scientific">Psilopogon haemacephalus</name>
    <name type="common">coppersmith barbet</name>
    <dbReference type="NCBI Taxonomy" id="2585815"/>
    <lineage>
        <taxon>Eukaryota</taxon>
        <taxon>Metazoa</taxon>
        <taxon>Chordata</taxon>
        <taxon>Craniata</taxon>
        <taxon>Vertebrata</taxon>
        <taxon>Euteleostomi</taxon>
        <taxon>Archelosauria</taxon>
        <taxon>Archosauria</taxon>
        <taxon>Dinosauria</taxon>
        <taxon>Saurischia</taxon>
        <taxon>Theropoda</taxon>
        <taxon>Coelurosauria</taxon>
        <taxon>Aves</taxon>
        <taxon>Neognathae</taxon>
        <taxon>Neoaves</taxon>
        <taxon>Telluraves</taxon>
        <taxon>Coraciimorphae</taxon>
        <taxon>Piciformes</taxon>
        <taxon>Megalaimidae</taxon>
        <taxon>Psilopogon</taxon>
    </lineage>
</organism>
<keyword evidence="4 5" id="KW-0472">Membrane</keyword>
<evidence type="ECO:0000259" key="6">
    <source>
        <dbReference type="Pfam" id="PF07782"/>
    </source>
</evidence>
<dbReference type="PANTHER" id="PTHR21041">
    <property type="entry name" value="DENDRITIC CELL-SPECIFIC TRANSMEMBRANE PROTEIN"/>
    <property type="match status" value="1"/>
</dbReference>
<name>A0A7K9C416_9PICI</name>
<feature type="transmembrane region" description="Helical" evidence="5">
    <location>
        <begin position="207"/>
        <end position="228"/>
    </location>
</feature>
<dbReference type="AlphaFoldDB" id="A0A7K9C416"/>
<keyword evidence="2 5" id="KW-0812">Transmembrane</keyword>
<feature type="non-terminal residue" evidence="7">
    <location>
        <position position="1"/>
    </location>
</feature>
<evidence type="ECO:0000313" key="7">
    <source>
        <dbReference type="EMBL" id="NXG46195.1"/>
    </source>
</evidence>
<feature type="non-terminal residue" evidence="7">
    <location>
        <position position="470"/>
    </location>
</feature>
<comment type="subcellular location">
    <subcellularLocation>
        <location evidence="1">Membrane</location>
        <topology evidence="1">Multi-pass membrane protein</topology>
    </subcellularLocation>
</comment>
<dbReference type="Proteomes" id="UP000574528">
    <property type="component" value="Unassembled WGS sequence"/>
</dbReference>
<protein>
    <submittedName>
        <fullName evidence="7">DCSTP protein</fullName>
    </submittedName>
</protein>
<dbReference type="InterPro" id="IPR012858">
    <property type="entry name" value="DC_STAMP-like"/>
</dbReference>
<dbReference type="InterPro" id="IPR051856">
    <property type="entry name" value="CSR-E3_Ligase_Protein"/>
</dbReference>
<accession>A0A7K9C416</accession>
<evidence type="ECO:0000256" key="4">
    <source>
        <dbReference type="ARBA" id="ARBA00023136"/>
    </source>
</evidence>
<dbReference type="GO" id="GO:0009986">
    <property type="term" value="C:cell surface"/>
    <property type="evidence" value="ECO:0007669"/>
    <property type="project" value="TreeGrafter"/>
</dbReference>
<reference evidence="7 8" key="1">
    <citation type="submission" date="2019-09" db="EMBL/GenBank/DDBJ databases">
        <title>Bird 10,000 Genomes (B10K) Project - Family phase.</title>
        <authorList>
            <person name="Zhang G."/>
        </authorList>
    </citation>
    <scope>NUCLEOTIDE SEQUENCE [LARGE SCALE GENOMIC DNA]</scope>
    <source>
        <strain evidence="7">B10K-DU-001-24</strain>
        <tissue evidence="7">Muscle</tissue>
    </source>
</reference>
<evidence type="ECO:0000256" key="2">
    <source>
        <dbReference type="ARBA" id="ARBA00022692"/>
    </source>
</evidence>
<dbReference type="OrthoDB" id="9949280at2759"/>
<evidence type="ECO:0000256" key="3">
    <source>
        <dbReference type="ARBA" id="ARBA00022989"/>
    </source>
</evidence>
<keyword evidence="3 5" id="KW-1133">Transmembrane helix</keyword>
<feature type="transmembrane region" description="Helical" evidence="5">
    <location>
        <begin position="288"/>
        <end position="314"/>
    </location>
</feature>
<comment type="caution">
    <text evidence="7">The sequence shown here is derived from an EMBL/GenBank/DDBJ whole genome shotgun (WGS) entry which is preliminary data.</text>
</comment>
<dbReference type="Pfam" id="PF07782">
    <property type="entry name" value="DC_STAMP"/>
    <property type="match status" value="1"/>
</dbReference>
<proteinExistence type="predicted"/>
<dbReference type="GO" id="GO:0005789">
    <property type="term" value="C:endoplasmic reticulum membrane"/>
    <property type="evidence" value="ECO:0007669"/>
    <property type="project" value="TreeGrafter"/>
</dbReference>
<feature type="transmembrane region" description="Helical" evidence="5">
    <location>
        <begin position="29"/>
        <end position="50"/>
    </location>
</feature>
<dbReference type="PANTHER" id="PTHR21041:SF2">
    <property type="entry name" value="DENDRITIC CELL-SPECIFIC TRANSMEMBRANE PROTEIN"/>
    <property type="match status" value="1"/>
</dbReference>
<evidence type="ECO:0000256" key="5">
    <source>
        <dbReference type="SAM" id="Phobius"/>
    </source>
</evidence>
<feature type="domain" description="Dendritic cell-specific transmembrane protein-like" evidence="6">
    <location>
        <begin position="235"/>
        <end position="421"/>
    </location>
</feature>
<gene>
    <name evidence="7" type="primary">Dcstamp</name>
    <name evidence="7" type="ORF">PSIHAE_R11495</name>
</gene>
<feature type="transmembrane region" description="Helical" evidence="5">
    <location>
        <begin position="377"/>
        <end position="397"/>
    </location>
</feature>